<dbReference type="NCBIfam" id="TIGR02495">
    <property type="entry name" value="NrdG2"/>
    <property type="match status" value="1"/>
</dbReference>
<dbReference type="PANTHER" id="PTHR11228">
    <property type="entry name" value="RADICAL SAM DOMAIN PROTEIN"/>
    <property type="match status" value="1"/>
</dbReference>
<dbReference type="AlphaFoldDB" id="Q1PZG6"/>
<reference evidence="7" key="1">
    <citation type="journal article" date="2006" name="Nature">
        <title>Deciphering the evolution and metabolism of an anammox bacterium from a community genome.</title>
        <authorList>
            <person name="Strous M."/>
            <person name="Pelletier E."/>
            <person name="Mangenot S."/>
            <person name="Rattei T."/>
            <person name="Lehner A."/>
            <person name="Taylor M.W."/>
            <person name="Horn M."/>
            <person name="Daims H."/>
            <person name="Bartol-Mavel D."/>
            <person name="Wincker P."/>
            <person name="Barbe V."/>
            <person name="Fonknechten N."/>
            <person name="Vallenet D."/>
            <person name="Segurens B."/>
            <person name="Schenowitz-Truong C."/>
            <person name="Medigue C."/>
            <person name="Collingro A."/>
            <person name="Snel B."/>
            <person name="Dutilh B.E."/>
            <person name="OpDenCamp H.J.M."/>
            <person name="vanDerDrift C."/>
            <person name="Cirpus I."/>
            <person name="vanDePas-Schoonen K.T."/>
            <person name="Harhangi H.R."/>
            <person name="vanNiftrik L."/>
            <person name="Schmid M."/>
            <person name="Keltjens J."/>
            <person name="vanDeVossenberg J."/>
            <person name="Kartal B."/>
            <person name="Meier H."/>
            <person name="Frishman D."/>
            <person name="Huynen M.A."/>
            <person name="Mewes H."/>
            <person name="Weissenbach J."/>
            <person name="Jetten M.S.M."/>
            <person name="Wagner M."/>
            <person name="LePaslier D."/>
        </authorList>
    </citation>
    <scope>NUCLEOTIDE SEQUENCE</scope>
</reference>
<keyword evidence="3" id="KW-0479">Metal-binding</keyword>
<organism evidence="7">
    <name type="scientific">Kuenenia stuttgartiensis</name>
    <dbReference type="NCBI Taxonomy" id="174633"/>
    <lineage>
        <taxon>Bacteria</taxon>
        <taxon>Pseudomonadati</taxon>
        <taxon>Planctomycetota</taxon>
        <taxon>Candidatus Brocadiia</taxon>
        <taxon>Candidatus Brocadiales</taxon>
        <taxon>Candidatus Brocadiaceae</taxon>
        <taxon>Candidatus Kuenenia</taxon>
    </lineage>
</organism>
<dbReference type="InterPro" id="IPR013785">
    <property type="entry name" value="Aldolase_TIM"/>
</dbReference>
<dbReference type="EMBL" id="CP049055">
    <property type="protein sequence ID" value="QII10148.1"/>
    <property type="molecule type" value="Genomic_DNA"/>
</dbReference>
<reference evidence="8 11" key="5">
    <citation type="submission" date="2020-02" db="EMBL/GenBank/DDBJ databases">
        <title>Newly sequenced genome of strain CSTR1 showed variability in Candidatus Kuenenia stuttgartiensis genomes.</title>
        <authorList>
            <person name="Ding C."/>
            <person name="Adrian L."/>
        </authorList>
    </citation>
    <scope>NUCLEOTIDE SEQUENCE [LARGE SCALE GENOMIC DNA]</scope>
    <source>
        <strain evidence="8 11">CSTR1</strain>
    </source>
</reference>
<evidence type="ECO:0000256" key="3">
    <source>
        <dbReference type="ARBA" id="ARBA00022723"/>
    </source>
</evidence>
<dbReference type="Proteomes" id="UP000221734">
    <property type="component" value="Chromosome Kuenenia_stuttgartiensis_MBR1"/>
</dbReference>
<dbReference type="InterPro" id="IPR007197">
    <property type="entry name" value="rSAM"/>
</dbReference>
<dbReference type="GO" id="GO:0043365">
    <property type="term" value="F:[formate-C-acetyltransferase]-activating enzyme activity"/>
    <property type="evidence" value="ECO:0007669"/>
    <property type="project" value="UniProtKB-EC"/>
</dbReference>
<keyword evidence="10" id="KW-1185">Reference proteome</keyword>
<evidence type="ECO:0000256" key="5">
    <source>
        <dbReference type="ARBA" id="ARBA00023014"/>
    </source>
</evidence>
<protein>
    <submittedName>
        <fullName evidence="8">Ribonucleotide reductase of class III (Anaerobic), activating protein</fullName>
        <ecNumber evidence="8">1.97.1.4</ecNumber>
    </submittedName>
    <submittedName>
        <fullName evidence="7">Similar to ribonucleoside triphosphate reductase activating protein NrdG</fullName>
    </submittedName>
</protein>
<dbReference type="SUPFAM" id="SSF102114">
    <property type="entry name" value="Radical SAM enzymes"/>
    <property type="match status" value="1"/>
</dbReference>
<proteinExistence type="predicted"/>
<dbReference type="RefSeq" id="WP_099324735.1">
    <property type="nucleotide sequence ID" value="NZ_CP049055.1"/>
</dbReference>
<keyword evidence="4" id="KW-0408">Iron</keyword>
<dbReference type="Proteomes" id="UP000501926">
    <property type="component" value="Chromosome"/>
</dbReference>
<dbReference type="EMBL" id="CT573072">
    <property type="protein sequence ID" value="CAJ72474.1"/>
    <property type="molecule type" value="Genomic_DNA"/>
</dbReference>
<dbReference type="Pfam" id="PF04055">
    <property type="entry name" value="Radical_SAM"/>
    <property type="match status" value="1"/>
</dbReference>
<dbReference type="InterPro" id="IPR050377">
    <property type="entry name" value="Radical_SAM_PqqE_MftC-like"/>
</dbReference>
<dbReference type="PANTHER" id="PTHR11228:SF27">
    <property type="entry name" value="GLYCYL-RADICAL ENZYME ACTIVATING ENZYME MJ1227-RELATED"/>
    <property type="match status" value="1"/>
</dbReference>
<reference evidence="9" key="3">
    <citation type="submission" date="2017-10" db="EMBL/GenBank/DDBJ databases">
        <authorList>
            <person name="Banno H."/>
            <person name="Chua N.-H."/>
        </authorList>
    </citation>
    <scope>NUCLEOTIDE SEQUENCE [LARGE SCALE GENOMIC DNA]</scope>
    <source>
        <strain evidence="9">Kuenenia_mbr1_ru-nijmegen</strain>
    </source>
</reference>
<evidence type="ECO:0000256" key="4">
    <source>
        <dbReference type="ARBA" id="ARBA00023004"/>
    </source>
</evidence>
<dbReference type="CDD" id="cd01335">
    <property type="entry name" value="Radical_SAM"/>
    <property type="match status" value="1"/>
</dbReference>
<evidence type="ECO:0000313" key="10">
    <source>
        <dbReference type="Proteomes" id="UP000221734"/>
    </source>
</evidence>
<dbReference type="KEGG" id="kst:KSMBR1_1483"/>
<dbReference type="SFLD" id="SFLDG01094">
    <property type="entry name" value="Uncharacterised_Radical_SAM_Su"/>
    <property type="match status" value="1"/>
</dbReference>
<name>Q1PZG6_KUEST</name>
<sequence>MNIPIKGFIENSLLEWEGKIASIIFLPTCNFLCHYCHAPHLVQTPNKLESIPLESVTKKLQQSFGWIDGVVVSGGEPTMYKELGELLKIFKDIGVLVRLDTNGTNPYALKDLIEKDLLDCIAMDVKAPLRKNKYEEIAGTPCNVEDIVNSIHIIMESGIEYEFRTTVCPSQLDQYDIEDISMSIRGAERYIIQSFKPNHCLNTDMLNEKPYSFEMLREFAMVAGKYVNYCCVRGDEGKVLSRNW</sequence>
<dbReference type="GO" id="GO:0046872">
    <property type="term" value="F:metal ion binding"/>
    <property type="evidence" value="ECO:0007669"/>
    <property type="project" value="UniProtKB-KW"/>
</dbReference>
<comment type="cofactor">
    <cofactor evidence="1">
        <name>[4Fe-4S] cluster</name>
        <dbReference type="ChEBI" id="CHEBI:49883"/>
    </cofactor>
</comment>
<dbReference type="GO" id="GO:0051536">
    <property type="term" value="F:iron-sulfur cluster binding"/>
    <property type="evidence" value="ECO:0007669"/>
    <property type="project" value="UniProtKB-KW"/>
</dbReference>
<dbReference type="Gene3D" id="3.20.20.70">
    <property type="entry name" value="Aldolase class I"/>
    <property type="match status" value="1"/>
</dbReference>
<dbReference type="EMBL" id="LT934425">
    <property type="protein sequence ID" value="SOH03982.1"/>
    <property type="molecule type" value="Genomic_DNA"/>
</dbReference>
<keyword evidence="2" id="KW-0949">S-adenosyl-L-methionine</keyword>
<dbReference type="SFLD" id="SFLDS00029">
    <property type="entry name" value="Radical_SAM"/>
    <property type="match status" value="1"/>
</dbReference>
<reference evidence="7" key="2">
    <citation type="submission" date="2006-01" db="EMBL/GenBank/DDBJ databases">
        <authorList>
            <person name="Genoscope"/>
        </authorList>
    </citation>
    <scope>NUCLEOTIDE SEQUENCE</scope>
</reference>
<dbReference type="EC" id="1.97.1.4" evidence="8"/>
<dbReference type="InterPro" id="IPR058240">
    <property type="entry name" value="rSAM_sf"/>
</dbReference>
<dbReference type="InterPro" id="IPR012840">
    <property type="entry name" value="NrdG2"/>
</dbReference>
<reference evidence="10" key="4">
    <citation type="submission" date="2017-10" db="EMBL/GenBank/DDBJ databases">
        <authorList>
            <person name="Frank J."/>
        </authorList>
    </citation>
    <scope>NUCLEOTIDE SEQUENCE [LARGE SCALE GENOMIC DNA]</scope>
</reference>
<accession>Q1PZG6</accession>
<evidence type="ECO:0000256" key="2">
    <source>
        <dbReference type="ARBA" id="ARBA00022691"/>
    </source>
</evidence>
<feature type="domain" description="Radical SAM core" evidence="6">
    <location>
        <begin position="15"/>
        <end position="235"/>
    </location>
</feature>
<evidence type="ECO:0000256" key="1">
    <source>
        <dbReference type="ARBA" id="ARBA00001966"/>
    </source>
</evidence>
<dbReference type="OrthoDB" id="9782387at2"/>
<evidence type="ECO:0000313" key="8">
    <source>
        <dbReference type="EMBL" id="QII10148.1"/>
    </source>
</evidence>
<evidence type="ECO:0000259" key="6">
    <source>
        <dbReference type="PROSITE" id="PS51918"/>
    </source>
</evidence>
<dbReference type="PROSITE" id="PS51918">
    <property type="entry name" value="RADICAL_SAM"/>
    <property type="match status" value="1"/>
</dbReference>
<evidence type="ECO:0000313" key="11">
    <source>
        <dbReference type="Proteomes" id="UP000501926"/>
    </source>
</evidence>
<gene>
    <name evidence="7" type="primary">nrdG</name>
    <name evidence="8" type="ORF">KsCSTR_07690</name>
    <name evidence="9" type="ORF">KSMBR1_1483</name>
    <name evidence="7" type="ORF">kustd1729</name>
</gene>
<keyword evidence="5" id="KW-0411">Iron-sulfur</keyword>
<evidence type="ECO:0000313" key="9">
    <source>
        <dbReference type="EMBL" id="SOH03982.1"/>
    </source>
</evidence>
<keyword evidence="8" id="KW-0560">Oxidoreductase</keyword>
<evidence type="ECO:0000313" key="7">
    <source>
        <dbReference type="EMBL" id="CAJ72474.1"/>
    </source>
</evidence>